<evidence type="ECO:0000259" key="6">
    <source>
        <dbReference type="PROSITE" id="PS50977"/>
    </source>
</evidence>
<organism evidence="7 8">
    <name type="scientific">Tessaracoccus lubricantis</name>
    <dbReference type="NCBI Taxonomy" id="545543"/>
    <lineage>
        <taxon>Bacteria</taxon>
        <taxon>Bacillati</taxon>
        <taxon>Actinomycetota</taxon>
        <taxon>Actinomycetes</taxon>
        <taxon>Propionibacteriales</taxon>
        <taxon>Propionibacteriaceae</taxon>
        <taxon>Tessaracoccus</taxon>
    </lineage>
</organism>
<evidence type="ECO:0000313" key="8">
    <source>
        <dbReference type="Proteomes" id="UP001501521"/>
    </source>
</evidence>
<dbReference type="InterPro" id="IPR036271">
    <property type="entry name" value="Tet_transcr_reg_TetR-rel_C_sf"/>
</dbReference>
<dbReference type="PROSITE" id="PS50977">
    <property type="entry name" value="HTH_TETR_2"/>
    <property type="match status" value="1"/>
</dbReference>
<accession>A0ABP9FB56</accession>
<dbReference type="RefSeq" id="WP_345581042.1">
    <property type="nucleotide sequence ID" value="NZ_BAABLV010000020.1"/>
</dbReference>
<dbReference type="Proteomes" id="UP001501521">
    <property type="component" value="Unassembled WGS sequence"/>
</dbReference>
<dbReference type="InterPro" id="IPR009057">
    <property type="entry name" value="Homeodomain-like_sf"/>
</dbReference>
<dbReference type="EMBL" id="BAABLV010000020">
    <property type="protein sequence ID" value="GAA4897390.1"/>
    <property type="molecule type" value="Genomic_DNA"/>
</dbReference>
<gene>
    <name evidence="7" type="ORF">GCM10025789_14100</name>
</gene>
<keyword evidence="8" id="KW-1185">Reference proteome</keyword>
<dbReference type="PANTHER" id="PTHR47506">
    <property type="entry name" value="TRANSCRIPTIONAL REGULATORY PROTEIN"/>
    <property type="match status" value="1"/>
</dbReference>
<dbReference type="PANTHER" id="PTHR47506:SF6">
    <property type="entry name" value="HTH-TYPE TRANSCRIPTIONAL REPRESSOR NEMR"/>
    <property type="match status" value="1"/>
</dbReference>
<keyword evidence="3" id="KW-0804">Transcription</keyword>
<protein>
    <submittedName>
        <fullName evidence="7">TetR family transcriptional regulator</fullName>
    </submittedName>
</protein>
<dbReference type="SUPFAM" id="SSF46689">
    <property type="entry name" value="Homeodomain-like"/>
    <property type="match status" value="1"/>
</dbReference>
<dbReference type="Pfam" id="PF00440">
    <property type="entry name" value="TetR_N"/>
    <property type="match status" value="1"/>
</dbReference>
<keyword evidence="1" id="KW-0805">Transcription regulation</keyword>
<evidence type="ECO:0000256" key="4">
    <source>
        <dbReference type="PROSITE-ProRule" id="PRU00335"/>
    </source>
</evidence>
<proteinExistence type="predicted"/>
<dbReference type="InterPro" id="IPR041583">
    <property type="entry name" value="TetR_C_31"/>
</dbReference>
<name>A0ABP9FB56_9ACTN</name>
<reference evidence="8" key="1">
    <citation type="journal article" date="2019" name="Int. J. Syst. Evol. Microbiol.">
        <title>The Global Catalogue of Microorganisms (GCM) 10K type strain sequencing project: providing services to taxonomists for standard genome sequencing and annotation.</title>
        <authorList>
            <consortium name="The Broad Institute Genomics Platform"/>
            <consortium name="The Broad Institute Genome Sequencing Center for Infectious Disease"/>
            <person name="Wu L."/>
            <person name="Ma J."/>
        </authorList>
    </citation>
    <scope>NUCLEOTIDE SEQUENCE [LARGE SCALE GENOMIC DNA]</scope>
    <source>
        <strain evidence="8">JCM 19125</strain>
    </source>
</reference>
<evidence type="ECO:0000313" key="7">
    <source>
        <dbReference type="EMBL" id="GAA4897390.1"/>
    </source>
</evidence>
<feature type="domain" description="HTH tetR-type" evidence="6">
    <location>
        <begin position="7"/>
        <end position="67"/>
    </location>
</feature>
<comment type="caution">
    <text evidence="7">The sequence shown here is derived from an EMBL/GenBank/DDBJ whole genome shotgun (WGS) entry which is preliminary data.</text>
</comment>
<evidence type="ECO:0000256" key="3">
    <source>
        <dbReference type="ARBA" id="ARBA00023163"/>
    </source>
</evidence>
<evidence type="ECO:0000256" key="5">
    <source>
        <dbReference type="SAM" id="MobiDB-lite"/>
    </source>
</evidence>
<sequence>MARRHDPERRDRIIDACLDVIAEHGVAGASHRRVAAAADVPLGSMTYHFEGIDELLYLAFERFSIQEAAHFERRMHAATTFEEAIEAMLRITTEDVFDSQRDLILTHELYALAARRPEFRELCHRWMGRSRAALERQFDARTARILDALNEGLTTQRALDTQPWGTAVVVDAIQRVTRSRQPPSPRPDDGSPSPAQSR</sequence>
<dbReference type="Gene3D" id="1.10.357.10">
    <property type="entry name" value="Tetracycline Repressor, domain 2"/>
    <property type="match status" value="1"/>
</dbReference>
<feature type="DNA-binding region" description="H-T-H motif" evidence="4">
    <location>
        <begin position="30"/>
        <end position="49"/>
    </location>
</feature>
<feature type="region of interest" description="Disordered" evidence="5">
    <location>
        <begin position="175"/>
        <end position="198"/>
    </location>
</feature>
<dbReference type="InterPro" id="IPR001647">
    <property type="entry name" value="HTH_TetR"/>
</dbReference>
<dbReference type="SUPFAM" id="SSF48498">
    <property type="entry name" value="Tetracyclin repressor-like, C-terminal domain"/>
    <property type="match status" value="1"/>
</dbReference>
<evidence type="ECO:0000256" key="1">
    <source>
        <dbReference type="ARBA" id="ARBA00023015"/>
    </source>
</evidence>
<evidence type="ECO:0000256" key="2">
    <source>
        <dbReference type="ARBA" id="ARBA00023125"/>
    </source>
</evidence>
<dbReference type="Pfam" id="PF17940">
    <property type="entry name" value="TetR_C_31"/>
    <property type="match status" value="1"/>
</dbReference>
<keyword evidence="2 4" id="KW-0238">DNA-binding</keyword>